<dbReference type="EMBL" id="JAPWTK010000246">
    <property type="protein sequence ID" value="KAJ8944609.1"/>
    <property type="molecule type" value="Genomic_DNA"/>
</dbReference>
<accession>A0AAV8Y0R1</accession>
<reference evidence="2" key="1">
    <citation type="journal article" date="2023" name="Insect Mol. Biol.">
        <title>Genome sequencing provides insights into the evolution of gene families encoding plant cell wall-degrading enzymes in longhorned beetles.</title>
        <authorList>
            <person name="Shin N.R."/>
            <person name="Okamura Y."/>
            <person name="Kirsch R."/>
            <person name="Pauchet Y."/>
        </authorList>
    </citation>
    <scope>NUCLEOTIDE SEQUENCE</scope>
    <source>
        <strain evidence="2">AMC_N1</strain>
    </source>
</reference>
<dbReference type="Proteomes" id="UP001162162">
    <property type="component" value="Unassembled WGS sequence"/>
</dbReference>
<proteinExistence type="predicted"/>
<evidence type="ECO:0000313" key="2">
    <source>
        <dbReference type="EMBL" id="KAJ8944609.1"/>
    </source>
</evidence>
<organism evidence="2 3">
    <name type="scientific">Aromia moschata</name>
    <dbReference type="NCBI Taxonomy" id="1265417"/>
    <lineage>
        <taxon>Eukaryota</taxon>
        <taxon>Metazoa</taxon>
        <taxon>Ecdysozoa</taxon>
        <taxon>Arthropoda</taxon>
        <taxon>Hexapoda</taxon>
        <taxon>Insecta</taxon>
        <taxon>Pterygota</taxon>
        <taxon>Neoptera</taxon>
        <taxon>Endopterygota</taxon>
        <taxon>Coleoptera</taxon>
        <taxon>Polyphaga</taxon>
        <taxon>Cucujiformia</taxon>
        <taxon>Chrysomeloidea</taxon>
        <taxon>Cerambycidae</taxon>
        <taxon>Cerambycinae</taxon>
        <taxon>Callichromatini</taxon>
        <taxon>Aromia</taxon>
    </lineage>
</organism>
<sequence>MIATSFMDLAPMIQCEMIQHRVMMNTAIVLFSETLPNNSCHCQGSPYMGLVVAGKMAYTVHKRVNFVTDLTALICEPPATTDITEDEVVCPAEMIVEQDISEDEEGPTNTASAMLENDSDYE</sequence>
<evidence type="ECO:0000256" key="1">
    <source>
        <dbReference type="SAM" id="MobiDB-lite"/>
    </source>
</evidence>
<keyword evidence="3" id="KW-1185">Reference proteome</keyword>
<evidence type="ECO:0000313" key="3">
    <source>
        <dbReference type="Proteomes" id="UP001162162"/>
    </source>
</evidence>
<name>A0AAV8Y0R1_9CUCU</name>
<feature type="region of interest" description="Disordered" evidence="1">
    <location>
        <begin position="97"/>
        <end position="122"/>
    </location>
</feature>
<protein>
    <submittedName>
        <fullName evidence="2">Uncharacterized protein</fullName>
    </submittedName>
</protein>
<gene>
    <name evidence="2" type="ORF">NQ318_011465</name>
</gene>
<dbReference type="AlphaFoldDB" id="A0AAV8Y0R1"/>
<comment type="caution">
    <text evidence="2">The sequence shown here is derived from an EMBL/GenBank/DDBJ whole genome shotgun (WGS) entry which is preliminary data.</text>
</comment>